<dbReference type="GO" id="GO:0004045">
    <property type="term" value="F:peptidyl-tRNA hydrolase activity"/>
    <property type="evidence" value="ECO:0007669"/>
    <property type="project" value="UniProtKB-EC"/>
</dbReference>
<dbReference type="NCBIfam" id="TIGR00283">
    <property type="entry name" value="arch_pth2"/>
    <property type="match status" value="1"/>
</dbReference>
<keyword evidence="2 6" id="KW-0378">Hydrolase</keyword>
<evidence type="ECO:0000256" key="3">
    <source>
        <dbReference type="ARBA" id="ARBA00038050"/>
    </source>
</evidence>
<evidence type="ECO:0000313" key="6">
    <source>
        <dbReference type="EMBL" id="KAK0053883.1"/>
    </source>
</evidence>
<dbReference type="CDD" id="cd14296">
    <property type="entry name" value="UBA1_scUBP14_like"/>
    <property type="match status" value="1"/>
</dbReference>
<proteinExistence type="inferred from homology"/>
<dbReference type="PROSITE" id="PS50030">
    <property type="entry name" value="UBA"/>
    <property type="match status" value="1"/>
</dbReference>
<dbReference type="Proteomes" id="UP001233172">
    <property type="component" value="Unassembled WGS sequence"/>
</dbReference>
<dbReference type="Gene3D" id="1.10.8.10">
    <property type="entry name" value="DNA helicase RuvA subunit, C-terminal domain"/>
    <property type="match status" value="1"/>
</dbReference>
<evidence type="ECO:0000313" key="7">
    <source>
        <dbReference type="Proteomes" id="UP001233172"/>
    </source>
</evidence>
<dbReference type="InterPro" id="IPR015940">
    <property type="entry name" value="UBA"/>
</dbReference>
<dbReference type="SUPFAM" id="SSF46934">
    <property type="entry name" value="UBA-like"/>
    <property type="match status" value="1"/>
</dbReference>
<name>A0AAD8F7V7_BIOPF</name>
<sequence>MINSECCNLHLLSSFYSFIDSTKLKFENNGTMSSEKEEGSEQNQPLFQPNEEAITQIMCLGFSRNAAIKGLFYTGNQTADQAAEWLLENNDKNLDTPLEVDLQNLSDSSDEDDFLTTESFKMVFVVNSELNMGVGKIAAQVAHASIGLFRNMIEDEAKAEMLMAWGHLGETKIVLKGESTLQLETLAAQAAALHIDHYLVQDAGHTQVAPGSRTVLGLFGKVDDVDRVTGKLKLM</sequence>
<dbReference type="CDD" id="cd02430">
    <property type="entry name" value="PTH2"/>
    <property type="match status" value="1"/>
</dbReference>
<evidence type="ECO:0000259" key="5">
    <source>
        <dbReference type="PROSITE" id="PS50030"/>
    </source>
</evidence>
<dbReference type="Pfam" id="PF01981">
    <property type="entry name" value="PTH2"/>
    <property type="match status" value="1"/>
</dbReference>
<dbReference type="SUPFAM" id="SSF102462">
    <property type="entry name" value="Peptidyl-tRNA hydrolase II"/>
    <property type="match status" value="1"/>
</dbReference>
<feature type="domain" description="UBA" evidence="5">
    <location>
        <begin position="48"/>
        <end position="89"/>
    </location>
</feature>
<dbReference type="InterPro" id="IPR002833">
    <property type="entry name" value="PTH2"/>
</dbReference>
<reference evidence="6" key="1">
    <citation type="journal article" date="2023" name="PLoS Negl. Trop. Dis.">
        <title>A genome sequence for Biomphalaria pfeifferi, the major vector snail for the human-infecting parasite Schistosoma mansoni.</title>
        <authorList>
            <person name="Bu L."/>
            <person name="Lu L."/>
            <person name="Laidemitt M.R."/>
            <person name="Zhang S.M."/>
            <person name="Mutuku M."/>
            <person name="Mkoji G."/>
            <person name="Steinauer M."/>
            <person name="Loker E.S."/>
        </authorList>
    </citation>
    <scope>NUCLEOTIDE SEQUENCE</scope>
    <source>
        <strain evidence="6">KasaAsao</strain>
    </source>
</reference>
<organism evidence="6 7">
    <name type="scientific">Biomphalaria pfeifferi</name>
    <name type="common">Bloodfluke planorb</name>
    <name type="synonym">Freshwater snail</name>
    <dbReference type="NCBI Taxonomy" id="112525"/>
    <lineage>
        <taxon>Eukaryota</taxon>
        <taxon>Metazoa</taxon>
        <taxon>Spiralia</taxon>
        <taxon>Lophotrochozoa</taxon>
        <taxon>Mollusca</taxon>
        <taxon>Gastropoda</taxon>
        <taxon>Heterobranchia</taxon>
        <taxon>Euthyneura</taxon>
        <taxon>Panpulmonata</taxon>
        <taxon>Hygrophila</taxon>
        <taxon>Lymnaeoidea</taxon>
        <taxon>Planorbidae</taxon>
        <taxon>Biomphalaria</taxon>
    </lineage>
</organism>
<evidence type="ECO:0000256" key="2">
    <source>
        <dbReference type="ARBA" id="ARBA00022801"/>
    </source>
</evidence>
<dbReference type="Pfam" id="PF22562">
    <property type="entry name" value="UBA_7"/>
    <property type="match status" value="1"/>
</dbReference>
<dbReference type="PANTHER" id="PTHR12649:SF29">
    <property type="entry name" value="AMINOACYL-TRNA HYDROLASE"/>
    <property type="match status" value="1"/>
</dbReference>
<evidence type="ECO:0000256" key="4">
    <source>
        <dbReference type="ARBA" id="ARBA00048707"/>
    </source>
</evidence>
<accession>A0AAD8F7V7</accession>
<protein>
    <recommendedName>
        <fullName evidence="1">peptidyl-tRNA hydrolase</fullName>
        <ecNumber evidence="1">3.1.1.29</ecNumber>
    </recommendedName>
</protein>
<dbReference type="GO" id="GO:0005829">
    <property type="term" value="C:cytosol"/>
    <property type="evidence" value="ECO:0007669"/>
    <property type="project" value="TreeGrafter"/>
</dbReference>
<dbReference type="PANTHER" id="PTHR12649">
    <property type="entry name" value="PEPTIDYL-TRNA HYDROLASE 2"/>
    <property type="match status" value="1"/>
</dbReference>
<keyword evidence="7" id="KW-1185">Reference proteome</keyword>
<comment type="similarity">
    <text evidence="3">Belongs to the PTH2 family.</text>
</comment>
<dbReference type="EC" id="3.1.1.29" evidence="1"/>
<dbReference type="EMBL" id="JASAOG010000082">
    <property type="protein sequence ID" value="KAK0053883.1"/>
    <property type="molecule type" value="Genomic_DNA"/>
</dbReference>
<dbReference type="FunFam" id="3.40.1490.10:FF:000002">
    <property type="entry name" value="Peptidyl-tRNA hydrolase 2, mitochondrial"/>
    <property type="match status" value="1"/>
</dbReference>
<dbReference type="InterPro" id="IPR009060">
    <property type="entry name" value="UBA-like_sf"/>
</dbReference>
<dbReference type="Gene3D" id="3.40.1490.10">
    <property type="entry name" value="Bit1"/>
    <property type="match status" value="1"/>
</dbReference>
<dbReference type="InterPro" id="IPR023476">
    <property type="entry name" value="Pep_tRNA_hydro_II_dom_sf"/>
</dbReference>
<evidence type="ECO:0000256" key="1">
    <source>
        <dbReference type="ARBA" id="ARBA00013260"/>
    </source>
</evidence>
<comment type="caution">
    <text evidence="6">The sequence shown here is derived from an EMBL/GenBank/DDBJ whole genome shotgun (WGS) entry which is preliminary data.</text>
</comment>
<dbReference type="AlphaFoldDB" id="A0AAD8F7V7"/>
<comment type="catalytic activity">
    <reaction evidence="4">
        <text>an N-acyl-L-alpha-aminoacyl-tRNA + H2O = an N-acyl-L-amino acid + a tRNA + H(+)</text>
        <dbReference type="Rhea" id="RHEA:54448"/>
        <dbReference type="Rhea" id="RHEA-COMP:10123"/>
        <dbReference type="Rhea" id="RHEA-COMP:13883"/>
        <dbReference type="ChEBI" id="CHEBI:15377"/>
        <dbReference type="ChEBI" id="CHEBI:15378"/>
        <dbReference type="ChEBI" id="CHEBI:59874"/>
        <dbReference type="ChEBI" id="CHEBI:78442"/>
        <dbReference type="ChEBI" id="CHEBI:138191"/>
        <dbReference type="EC" id="3.1.1.29"/>
    </reaction>
</comment>
<reference evidence="6" key="2">
    <citation type="submission" date="2023-04" db="EMBL/GenBank/DDBJ databases">
        <authorList>
            <person name="Bu L."/>
            <person name="Lu L."/>
            <person name="Laidemitt M.R."/>
            <person name="Zhang S.M."/>
            <person name="Mutuku M."/>
            <person name="Mkoji G."/>
            <person name="Steinauer M."/>
            <person name="Loker E.S."/>
        </authorList>
    </citation>
    <scope>NUCLEOTIDE SEQUENCE</scope>
    <source>
        <strain evidence="6">KasaAsao</strain>
        <tissue evidence="6">Whole Snail</tissue>
    </source>
</reference>
<dbReference type="SMART" id="SM00165">
    <property type="entry name" value="UBA"/>
    <property type="match status" value="1"/>
</dbReference>
<gene>
    <name evidence="6" type="ORF">Bpfe_016627</name>
</gene>